<dbReference type="EMBL" id="KZ824943">
    <property type="protein sequence ID" value="RAH72593.1"/>
    <property type="molecule type" value="Genomic_DNA"/>
</dbReference>
<evidence type="ECO:0000313" key="2">
    <source>
        <dbReference type="Proteomes" id="UP000249661"/>
    </source>
</evidence>
<dbReference type="Proteomes" id="UP000249661">
    <property type="component" value="Unassembled WGS sequence"/>
</dbReference>
<sequence length="530" mass="58597">MEPSEVEAISSFFSDALSSPRTMRSGAPTPPPSSSSVPLPVPPWDEPEVLLYASHIPTTHEMDVGSRPPEPDVTPHRGCQQPVAAAATISLTGPAQQPVAAAAISPSDPAGPIDKRTFSPLATAAGSSRSNSGSGGGIRSSSMRQEVRLSCAQVEQIHATKEVLMAQQTEIAGLRTTLREIHAEMRRERFEAERKVREHIISGWMTTDVDADGDARVVCDNHRDDAWTSALMEVGLLLADLEAEYERVDGALTERENQLVQSMEDFAGLLDQLRGSFPKGIFTEEDYERATLGNVGGEGLLGRNEHALKAFSQSVAAQRLRELWGQLVELDGQLVSIMELQNIENPLVTDKGLDSDAMDFLRTYDERRMNLFHEYWARLSDLETLTEVHGDTLQLSSHELKQSSIFEPVLIPSSPSKVFVNQWLLFQLRTSSLEEARIRSLPEWETLRGQGWTNAGISRLALTLWFSDDTVLPYRDSKSPSQSFNLSEIPSIDFGVSPRKRGARSASLQDPETPREFTQSPVKFGRYDTI</sequence>
<reference evidence="1" key="1">
    <citation type="submission" date="2018-02" db="EMBL/GenBank/DDBJ databases">
        <title>The genomes of Aspergillus section Nigri reveals drivers in fungal speciation.</title>
        <authorList>
            <consortium name="DOE Joint Genome Institute"/>
            <person name="Vesth T.C."/>
            <person name="Nybo J."/>
            <person name="Theobald S."/>
            <person name="Brandl J."/>
            <person name="Frisvad J.C."/>
            <person name="Nielsen K.F."/>
            <person name="Lyhne E.K."/>
            <person name="Kogle M.E."/>
            <person name="Kuo A."/>
            <person name="Riley R."/>
            <person name="Clum A."/>
            <person name="Nolan M."/>
            <person name="Lipzen A."/>
            <person name="Salamov A."/>
            <person name="Henrissat B."/>
            <person name="Wiebenga A."/>
            <person name="De vries R.P."/>
            <person name="Grigoriev I.V."/>
            <person name="Mortensen U.H."/>
            <person name="Andersen M.R."/>
            <person name="Baker S.E."/>
        </authorList>
    </citation>
    <scope>NUCLEOTIDE SEQUENCE</scope>
    <source>
        <strain evidence="1">CBS 121060</strain>
    </source>
</reference>
<organism evidence="1 2">
    <name type="scientific">Aspergillus aculeatinus CBS 121060</name>
    <dbReference type="NCBI Taxonomy" id="1448322"/>
    <lineage>
        <taxon>Eukaryota</taxon>
        <taxon>Fungi</taxon>
        <taxon>Dikarya</taxon>
        <taxon>Ascomycota</taxon>
        <taxon>Pezizomycotina</taxon>
        <taxon>Eurotiomycetes</taxon>
        <taxon>Eurotiomycetidae</taxon>
        <taxon>Eurotiales</taxon>
        <taxon>Aspergillaceae</taxon>
        <taxon>Aspergillus</taxon>
        <taxon>Aspergillus subgen. Circumdati</taxon>
    </lineage>
</organism>
<proteinExistence type="predicted"/>
<keyword evidence="2" id="KW-1185">Reference proteome</keyword>
<name>A0ACD1HFG8_9EURO</name>
<protein>
    <submittedName>
        <fullName evidence="1">Uncharacterized protein</fullName>
    </submittedName>
</protein>
<accession>A0ACD1HFG8</accession>
<gene>
    <name evidence="1" type="ORF">BO66DRAFT_469517</name>
</gene>
<evidence type="ECO:0000313" key="1">
    <source>
        <dbReference type="EMBL" id="RAH72593.1"/>
    </source>
</evidence>